<dbReference type="EMBL" id="CATOUU010000822">
    <property type="protein sequence ID" value="CAI9951141.1"/>
    <property type="molecule type" value="Genomic_DNA"/>
</dbReference>
<keyword evidence="1" id="KW-1133">Transmembrane helix</keyword>
<comment type="caution">
    <text evidence="2">The sequence shown here is derived from an EMBL/GenBank/DDBJ whole genome shotgun (WGS) entry which is preliminary data.</text>
</comment>
<reference evidence="3 4" key="2">
    <citation type="submission" date="2024-07" db="EMBL/GenBank/DDBJ databases">
        <authorList>
            <person name="Akdeniz Z."/>
        </authorList>
    </citation>
    <scope>NUCLEOTIDE SEQUENCE [LARGE SCALE GENOMIC DNA]</scope>
</reference>
<organism evidence="2">
    <name type="scientific">Hexamita inflata</name>
    <dbReference type="NCBI Taxonomy" id="28002"/>
    <lineage>
        <taxon>Eukaryota</taxon>
        <taxon>Metamonada</taxon>
        <taxon>Diplomonadida</taxon>
        <taxon>Hexamitidae</taxon>
        <taxon>Hexamitinae</taxon>
        <taxon>Hexamita</taxon>
    </lineage>
</organism>
<dbReference type="EMBL" id="CAXDID020000115">
    <property type="protein sequence ID" value="CAL6030378.1"/>
    <property type="molecule type" value="Genomic_DNA"/>
</dbReference>
<name>A0AA86Q5W6_9EUKA</name>
<keyword evidence="1" id="KW-0472">Membrane</keyword>
<accession>A0AA86Q5W6</accession>
<reference evidence="2" key="1">
    <citation type="submission" date="2023-06" db="EMBL/GenBank/DDBJ databases">
        <authorList>
            <person name="Kurt Z."/>
        </authorList>
    </citation>
    <scope>NUCLEOTIDE SEQUENCE</scope>
</reference>
<evidence type="ECO:0000313" key="3">
    <source>
        <dbReference type="EMBL" id="CAL6030378.1"/>
    </source>
</evidence>
<proteinExistence type="predicted"/>
<evidence type="ECO:0000313" key="4">
    <source>
        <dbReference type="Proteomes" id="UP001642409"/>
    </source>
</evidence>
<protein>
    <submittedName>
        <fullName evidence="3">Hypothetical_protein</fullName>
    </submittedName>
</protein>
<evidence type="ECO:0000256" key="1">
    <source>
        <dbReference type="SAM" id="Phobius"/>
    </source>
</evidence>
<evidence type="ECO:0000313" key="2">
    <source>
        <dbReference type="EMBL" id="CAI9951141.1"/>
    </source>
</evidence>
<gene>
    <name evidence="3" type="ORF">HINF_LOCUS33255</name>
    <name evidence="2" type="ORF">HINF_LOCUS38786</name>
</gene>
<sequence length="147" mass="17266">MIYIDYNNCIKYCNKGACELSYNNVLNRDEYTCVSKGISLWWWLMIIPIIVPIIFAIVLCCCYKKGKREQSNALIENTVVQDQNQHMTILQTQKTIFLPTDQPHNSKIKFQISQFHSSTNHNRFTNNKFNVMQLIKLLVPYNTNKIL</sequence>
<feature type="transmembrane region" description="Helical" evidence="1">
    <location>
        <begin position="40"/>
        <end position="63"/>
    </location>
</feature>
<dbReference type="Proteomes" id="UP001642409">
    <property type="component" value="Unassembled WGS sequence"/>
</dbReference>
<keyword evidence="1" id="KW-0812">Transmembrane</keyword>
<dbReference type="AlphaFoldDB" id="A0AA86Q5W6"/>
<keyword evidence="4" id="KW-1185">Reference proteome</keyword>